<dbReference type="Proteomes" id="UP000245934">
    <property type="component" value="Unassembled WGS sequence"/>
</dbReference>
<sequence>MNRKKIIIITLIILLLTIGITSAQEGYPRTVKDFYGNEIVLDKAPERVVTSGLEYLAYLGKDVVDRVIWSSKSSDSPTDMAITEIFGTEDICTMEGSMITMVEQIIAKKPDLVLIGDSKTSEEDRAEFREKMNAAGIPVYFYTCQSNLFSNSKECLEVNLLPISEIFAKEDRAHYLIDLIDEGTKNLETMLQKSDIPETKNVYVAGGAGKSRPNFLGSSPATYHPLLYLDDYVHNIMYDITDEEYLTMEFEKLYQYEEEEGKIDVIFISLGCWDNFKELWHKDPNKFNVLTPFKTGEVYVVTDWFPRAYMCLGGAYLLASNLNPEALEDFDVNNYVRTLMNEFYGDEQAGGIVYNKVVEYLQDKTGQDIQLFGKVNLAKV</sequence>
<dbReference type="RefSeq" id="WP_109942356.1">
    <property type="nucleotide sequence ID" value="NZ_CP176366.1"/>
</dbReference>
<dbReference type="SUPFAM" id="SSF53807">
    <property type="entry name" value="Helical backbone' metal receptor"/>
    <property type="match status" value="1"/>
</dbReference>
<keyword evidence="2" id="KW-1185">Reference proteome</keyword>
<dbReference type="Gene3D" id="3.40.50.1980">
    <property type="entry name" value="Nitrogenase molybdenum iron protein domain"/>
    <property type="match status" value="2"/>
</dbReference>
<comment type="caution">
    <text evidence="1">The sequence shown here is derived from an EMBL/GenBank/DDBJ whole genome shotgun (WGS) entry which is preliminary data.</text>
</comment>
<dbReference type="PANTHER" id="PTHR30535:SF34">
    <property type="entry name" value="MOLYBDATE-BINDING PROTEIN MOLA"/>
    <property type="match status" value="1"/>
</dbReference>
<protein>
    <recommendedName>
        <fullName evidence="3">Fe/B12 periplasmic-binding domain-containing protein</fullName>
    </recommendedName>
</protein>
<proteinExistence type="predicted"/>
<evidence type="ECO:0008006" key="3">
    <source>
        <dbReference type="Google" id="ProtNLM"/>
    </source>
</evidence>
<dbReference type="AlphaFoldDB" id="A0A2V2MTM8"/>
<name>A0A2V2MTM8_9EURY</name>
<dbReference type="GeneID" id="97607907"/>
<reference evidence="1 2" key="1">
    <citation type="submission" date="2018-05" db="EMBL/GenBank/DDBJ databases">
        <title>Draft genome of Methanospirillum stamsii Pt1.</title>
        <authorList>
            <person name="Dueholm M.S."/>
            <person name="Nielsen P.H."/>
            <person name="Bakmann L.F."/>
            <person name="Otzen D.E."/>
        </authorList>
    </citation>
    <scope>NUCLEOTIDE SEQUENCE [LARGE SCALE GENOMIC DNA]</scope>
    <source>
        <strain evidence="1 2">Pt1</strain>
    </source>
</reference>
<dbReference type="PANTHER" id="PTHR30535">
    <property type="entry name" value="VITAMIN B12-BINDING PROTEIN"/>
    <property type="match status" value="1"/>
</dbReference>
<evidence type="ECO:0000313" key="2">
    <source>
        <dbReference type="Proteomes" id="UP000245934"/>
    </source>
</evidence>
<accession>A0A2V2MTM8</accession>
<gene>
    <name evidence="1" type="ORF">DLD82_17140</name>
</gene>
<evidence type="ECO:0000313" key="1">
    <source>
        <dbReference type="EMBL" id="PWR69680.1"/>
    </source>
</evidence>
<organism evidence="1 2">
    <name type="scientific">Methanospirillum stamsii</name>
    <dbReference type="NCBI Taxonomy" id="1277351"/>
    <lineage>
        <taxon>Archaea</taxon>
        <taxon>Methanobacteriati</taxon>
        <taxon>Methanobacteriota</taxon>
        <taxon>Stenosarchaea group</taxon>
        <taxon>Methanomicrobia</taxon>
        <taxon>Methanomicrobiales</taxon>
        <taxon>Methanospirillaceae</taxon>
        <taxon>Methanospirillum</taxon>
    </lineage>
</organism>
<dbReference type="InterPro" id="IPR050902">
    <property type="entry name" value="ABC_Transporter_SBP"/>
</dbReference>
<dbReference type="EMBL" id="QGMZ01000056">
    <property type="protein sequence ID" value="PWR69680.1"/>
    <property type="molecule type" value="Genomic_DNA"/>
</dbReference>